<dbReference type="AlphaFoldDB" id="A0A1X2I3Y3"/>
<feature type="compositionally biased region" description="Low complexity" evidence="12">
    <location>
        <begin position="315"/>
        <end position="329"/>
    </location>
</feature>
<dbReference type="SUPFAM" id="SSF57667">
    <property type="entry name" value="beta-beta-alpha zinc fingers"/>
    <property type="match status" value="3"/>
</dbReference>
<feature type="compositionally biased region" description="Polar residues" evidence="12">
    <location>
        <begin position="24"/>
        <end position="42"/>
    </location>
</feature>
<dbReference type="GO" id="GO:0000981">
    <property type="term" value="F:DNA-binding transcription factor activity, RNA polymerase II-specific"/>
    <property type="evidence" value="ECO:0007669"/>
    <property type="project" value="TreeGrafter"/>
</dbReference>
<evidence type="ECO:0000256" key="6">
    <source>
        <dbReference type="ARBA" id="ARBA00022833"/>
    </source>
</evidence>
<feature type="compositionally biased region" description="Pro residues" evidence="12">
    <location>
        <begin position="746"/>
        <end position="755"/>
    </location>
</feature>
<proteinExistence type="inferred from homology"/>
<evidence type="ECO:0000256" key="11">
    <source>
        <dbReference type="PROSITE-ProRule" id="PRU00042"/>
    </source>
</evidence>
<organism evidence="14 15">
    <name type="scientific">Absidia repens</name>
    <dbReference type="NCBI Taxonomy" id="90262"/>
    <lineage>
        <taxon>Eukaryota</taxon>
        <taxon>Fungi</taxon>
        <taxon>Fungi incertae sedis</taxon>
        <taxon>Mucoromycota</taxon>
        <taxon>Mucoromycotina</taxon>
        <taxon>Mucoromycetes</taxon>
        <taxon>Mucorales</taxon>
        <taxon>Cunninghamellaceae</taxon>
        <taxon>Absidia</taxon>
    </lineage>
</organism>
<keyword evidence="6" id="KW-0862">Zinc</keyword>
<feature type="region of interest" description="Disordered" evidence="12">
    <location>
        <begin position="139"/>
        <end position="169"/>
    </location>
</feature>
<dbReference type="InterPro" id="IPR056436">
    <property type="entry name" value="Znf-C2H2_ZIC1-5/GLI1-3-like"/>
</dbReference>
<dbReference type="GO" id="GO:0005634">
    <property type="term" value="C:nucleus"/>
    <property type="evidence" value="ECO:0007669"/>
    <property type="project" value="UniProtKB-SubCell"/>
</dbReference>
<feature type="compositionally biased region" description="Low complexity" evidence="12">
    <location>
        <begin position="416"/>
        <end position="435"/>
    </location>
</feature>
<feature type="compositionally biased region" description="Polar residues" evidence="12">
    <location>
        <begin position="277"/>
        <end position="286"/>
    </location>
</feature>
<feature type="compositionally biased region" description="Polar residues" evidence="12">
    <location>
        <begin position="492"/>
        <end position="502"/>
    </location>
</feature>
<feature type="region of interest" description="Disordered" evidence="12">
    <location>
        <begin position="724"/>
        <end position="779"/>
    </location>
</feature>
<dbReference type="EMBL" id="MCGE01000029">
    <property type="protein sequence ID" value="ORZ08911.1"/>
    <property type="molecule type" value="Genomic_DNA"/>
</dbReference>
<feature type="compositionally biased region" description="Polar residues" evidence="12">
    <location>
        <begin position="1"/>
        <end position="10"/>
    </location>
</feature>
<feature type="region of interest" description="Disordered" evidence="12">
    <location>
        <begin position="313"/>
        <end position="382"/>
    </location>
</feature>
<dbReference type="PANTHER" id="PTHR45718">
    <property type="entry name" value="TRANSCRIPTIONAL ACTIVATOR CUBITUS INTERRUPTUS"/>
    <property type="match status" value="1"/>
</dbReference>
<dbReference type="PROSITE" id="PS50157">
    <property type="entry name" value="ZINC_FINGER_C2H2_2"/>
    <property type="match status" value="4"/>
</dbReference>
<gene>
    <name evidence="14" type="ORF">BCR42DRAFT_424266</name>
</gene>
<evidence type="ECO:0000256" key="5">
    <source>
        <dbReference type="ARBA" id="ARBA00022771"/>
    </source>
</evidence>
<feature type="domain" description="C2H2-type" evidence="13">
    <location>
        <begin position="622"/>
        <end position="646"/>
    </location>
</feature>
<evidence type="ECO:0000256" key="12">
    <source>
        <dbReference type="SAM" id="MobiDB-lite"/>
    </source>
</evidence>
<feature type="compositionally biased region" description="Polar residues" evidence="12">
    <location>
        <begin position="471"/>
        <end position="484"/>
    </location>
</feature>
<evidence type="ECO:0000256" key="2">
    <source>
        <dbReference type="ARBA" id="ARBA00010831"/>
    </source>
</evidence>
<evidence type="ECO:0000256" key="1">
    <source>
        <dbReference type="ARBA" id="ARBA00004123"/>
    </source>
</evidence>
<evidence type="ECO:0000256" key="3">
    <source>
        <dbReference type="ARBA" id="ARBA00022723"/>
    </source>
</evidence>
<keyword evidence="8" id="KW-0238">DNA-binding</keyword>
<feature type="domain" description="C2H2-type" evidence="13">
    <location>
        <begin position="592"/>
        <end position="621"/>
    </location>
</feature>
<evidence type="ECO:0000256" key="4">
    <source>
        <dbReference type="ARBA" id="ARBA00022737"/>
    </source>
</evidence>
<keyword evidence="9" id="KW-0804">Transcription</keyword>
<evidence type="ECO:0000259" key="13">
    <source>
        <dbReference type="PROSITE" id="PS50157"/>
    </source>
</evidence>
<evidence type="ECO:0000256" key="8">
    <source>
        <dbReference type="ARBA" id="ARBA00023125"/>
    </source>
</evidence>
<feature type="region of interest" description="Disordered" evidence="12">
    <location>
        <begin position="184"/>
        <end position="292"/>
    </location>
</feature>
<feature type="region of interest" description="Disordered" evidence="12">
    <location>
        <begin position="794"/>
        <end position="847"/>
    </location>
</feature>
<sequence>MQLDLNLTFTQHHHQDQNNSQHQMTKQQQSMVDHTSSIAIPSQQQQQQQQQQHHHQGQNVTPLGAALQQQELDRQSVEQRQEAVAVAAQQVMAQQMAHQVAVVQQMAILQEHQQQQHVLTQQNNGLDHTPPIPQQVMMDASYQQQHQRQQQSSQQPQQQFAITQNQQLQQRTADIMNHPIVTSAPVESDSHDSHQSNHTNYPQSTMQQSSSFTLSLPPHQNQQPKTPTPGMYADKDGKRPFTDGQRQPQQQHEKPLPNKKARRHTVSAAQPRINTGEAITTTSTMSHDGPQSAAIANHHSVTFSDDQNISLHYRSSSSENSPKSSTKPSLQIALPPPPTPAELGLQDIKKPANVDSETTTPDLSRKVAEATSSNVSTKEFDGMSRDQLITRLVELEKEKRTSQRSSPTSLSNHDLSSPLSATASSAATTATTMTTYAPNENGDEDDDDDDDDDDDQEDDDDDDDDDDEDGGNSSINTQVSQQPKPRTDDQQQEQQKSTPSVSKTDDGNTTSADQSTTDTSPSEKPMTCGWEHCGQRFDSLQLLIAHLSEAHVGSGKATYSCEWENCPRNQKPFTKRHKLYNHIRTHTGERPFVCKEEGCEKRFSRPDSLATHIKTHSNIRPFYCRVEGCDKAYYHSRSLKKHERTHQSALGGLPDLSAGGYSLHKVMANAAPPPLTMIQQQPAGPFGDGISPVSVEYIHHHQHHLHHQGAGEHPTSLENMSIALHQHLPPPPPPSSSSSSTIHSMQPPPPPPPSLPMDGTGGPGIHHFSGPPPPSSYVQQPQFIHLASNSIDNTYTQHQQPPQPPQLQQQLQQHHQPEQQDPSFGQSSNLVVEQPAGPPSSALHATSNTTDNQLMSQLFDSANPNQYIHRM</sequence>
<reference evidence="14 15" key="1">
    <citation type="submission" date="2016-07" db="EMBL/GenBank/DDBJ databases">
        <title>Pervasive Adenine N6-methylation of Active Genes in Fungi.</title>
        <authorList>
            <consortium name="DOE Joint Genome Institute"/>
            <person name="Mondo S.J."/>
            <person name="Dannebaum R.O."/>
            <person name="Kuo R.C."/>
            <person name="Labutti K."/>
            <person name="Haridas S."/>
            <person name="Kuo A."/>
            <person name="Salamov A."/>
            <person name="Ahrendt S.R."/>
            <person name="Lipzen A."/>
            <person name="Sullivan W."/>
            <person name="Andreopoulos W.B."/>
            <person name="Clum A."/>
            <person name="Lindquist E."/>
            <person name="Daum C."/>
            <person name="Ramamoorthy G.K."/>
            <person name="Gryganskyi A."/>
            <person name="Culley D."/>
            <person name="Magnuson J.K."/>
            <person name="James T.Y."/>
            <person name="O'Malley M.A."/>
            <person name="Stajich J.E."/>
            <person name="Spatafora J.W."/>
            <person name="Visel A."/>
            <person name="Grigoriev I.V."/>
        </authorList>
    </citation>
    <scope>NUCLEOTIDE SEQUENCE [LARGE SCALE GENOMIC DNA]</scope>
    <source>
        <strain evidence="14 15">NRRL 1336</strain>
    </source>
</reference>
<keyword evidence="5 11" id="KW-0863">Zinc-finger</keyword>
<feature type="region of interest" description="Disordered" evidence="12">
    <location>
        <begin position="395"/>
        <end position="527"/>
    </location>
</feature>
<dbReference type="Pfam" id="PF23561">
    <property type="entry name" value="zf-C2H2_15"/>
    <property type="match status" value="1"/>
</dbReference>
<dbReference type="SMART" id="SM00355">
    <property type="entry name" value="ZnF_C2H2"/>
    <property type="match status" value="4"/>
</dbReference>
<accession>A0A1X2I3Y3</accession>
<feature type="domain" description="C2H2-type" evidence="13">
    <location>
        <begin position="526"/>
        <end position="556"/>
    </location>
</feature>
<keyword evidence="10" id="KW-0539">Nucleus</keyword>
<feature type="compositionally biased region" description="Low complexity" evidence="12">
    <location>
        <begin position="509"/>
        <end position="522"/>
    </location>
</feature>
<dbReference type="OrthoDB" id="654211at2759"/>
<evidence type="ECO:0000256" key="10">
    <source>
        <dbReference type="ARBA" id="ARBA00023242"/>
    </source>
</evidence>
<dbReference type="GO" id="GO:0008270">
    <property type="term" value="F:zinc ion binding"/>
    <property type="evidence" value="ECO:0007669"/>
    <property type="project" value="UniProtKB-KW"/>
</dbReference>
<feature type="compositionally biased region" description="Polar residues" evidence="12">
    <location>
        <begin position="196"/>
        <end position="225"/>
    </location>
</feature>
<dbReference type="Proteomes" id="UP000193560">
    <property type="component" value="Unassembled WGS sequence"/>
</dbReference>
<dbReference type="STRING" id="90262.A0A1X2I3Y3"/>
<dbReference type="PROSITE" id="PS00028">
    <property type="entry name" value="ZINC_FINGER_C2H2_1"/>
    <property type="match status" value="3"/>
</dbReference>
<protein>
    <recommendedName>
        <fullName evidence="13">C2H2-type domain-containing protein</fullName>
    </recommendedName>
</protein>
<evidence type="ECO:0000313" key="15">
    <source>
        <dbReference type="Proteomes" id="UP000193560"/>
    </source>
</evidence>
<feature type="compositionally biased region" description="Acidic residues" evidence="12">
    <location>
        <begin position="441"/>
        <end position="470"/>
    </location>
</feature>
<feature type="region of interest" description="Disordered" evidence="12">
    <location>
        <begin position="1"/>
        <end position="59"/>
    </location>
</feature>
<evidence type="ECO:0000256" key="7">
    <source>
        <dbReference type="ARBA" id="ARBA00023015"/>
    </source>
</evidence>
<evidence type="ECO:0000256" key="9">
    <source>
        <dbReference type="ARBA" id="ARBA00023163"/>
    </source>
</evidence>
<comment type="similarity">
    <text evidence="2">Belongs to the GLI C2H2-type zinc-finger protein family.</text>
</comment>
<comment type="subcellular location">
    <subcellularLocation>
        <location evidence="1">Nucleus</location>
    </subcellularLocation>
</comment>
<feature type="domain" description="C2H2-type" evidence="13">
    <location>
        <begin position="559"/>
        <end position="591"/>
    </location>
</feature>
<keyword evidence="3" id="KW-0479">Metal-binding</keyword>
<feature type="compositionally biased region" description="Polar residues" evidence="12">
    <location>
        <begin position="821"/>
        <end position="831"/>
    </location>
</feature>
<dbReference type="InterPro" id="IPR043359">
    <property type="entry name" value="GLI-like"/>
</dbReference>
<feature type="compositionally biased region" description="Low complexity" evidence="12">
    <location>
        <begin position="141"/>
        <end position="169"/>
    </location>
</feature>
<keyword evidence="15" id="KW-1185">Reference proteome</keyword>
<dbReference type="Gene3D" id="3.30.160.60">
    <property type="entry name" value="Classic Zinc Finger"/>
    <property type="match status" value="4"/>
</dbReference>
<evidence type="ECO:0000313" key="14">
    <source>
        <dbReference type="EMBL" id="ORZ08911.1"/>
    </source>
</evidence>
<dbReference type="Pfam" id="PF00096">
    <property type="entry name" value="zf-C2H2"/>
    <property type="match status" value="2"/>
</dbReference>
<dbReference type="InterPro" id="IPR036236">
    <property type="entry name" value="Znf_C2H2_sf"/>
</dbReference>
<dbReference type="FunFam" id="3.30.160.60:FF:000032">
    <property type="entry name" value="Krueppel-like factor 4"/>
    <property type="match status" value="1"/>
</dbReference>
<dbReference type="PANTHER" id="PTHR45718:SF8">
    <property type="entry name" value="GLIS FAMILY ZINC FINGER 2"/>
    <property type="match status" value="1"/>
</dbReference>
<comment type="caution">
    <text evidence="14">The sequence shown here is derived from an EMBL/GenBank/DDBJ whole genome shotgun (WGS) entry which is preliminary data.</text>
</comment>
<dbReference type="InterPro" id="IPR013087">
    <property type="entry name" value="Znf_C2H2_type"/>
</dbReference>
<keyword evidence="4" id="KW-0677">Repeat</keyword>
<keyword evidence="7" id="KW-0805">Transcription regulation</keyword>
<name>A0A1X2I3Y3_9FUNG</name>
<dbReference type="GO" id="GO:0000978">
    <property type="term" value="F:RNA polymerase II cis-regulatory region sequence-specific DNA binding"/>
    <property type="evidence" value="ECO:0007669"/>
    <property type="project" value="TreeGrafter"/>
</dbReference>
<feature type="compositionally biased region" description="Polar residues" evidence="12">
    <location>
        <begin position="403"/>
        <end position="415"/>
    </location>
</feature>